<keyword evidence="4" id="KW-0560">Oxidoreductase</keyword>
<dbReference type="Pfam" id="PF13462">
    <property type="entry name" value="Thioredoxin_4"/>
    <property type="match status" value="1"/>
</dbReference>
<dbReference type="GO" id="GO:0016491">
    <property type="term" value="F:oxidoreductase activity"/>
    <property type="evidence" value="ECO:0007669"/>
    <property type="project" value="UniProtKB-KW"/>
</dbReference>
<comment type="similarity">
    <text evidence="2">Belongs to the thioredoxin family. DsbA subfamily.</text>
</comment>
<dbReference type="AlphaFoldDB" id="A0A6N6JJX6"/>
<dbReference type="SUPFAM" id="SSF52833">
    <property type="entry name" value="Thioredoxin-like"/>
    <property type="match status" value="1"/>
</dbReference>
<feature type="domain" description="Thioredoxin" evidence="7">
    <location>
        <begin position="29"/>
        <end position="217"/>
    </location>
</feature>
<dbReference type="EMBL" id="BLJE01000004">
    <property type="protein sequence ID" value="GFE66247.1"/>
    <property type="molecule type" value="Genomic_DNA"/>
</dbReference>
<keyword evidence="5" id="KW-1015">Disulfide bond</keyword>
<dbReference type="InterPro" id="IPR036249">
    <property type="entry name" value="Thioredoxin-like_sf"/>
</dbReference>
<evidence type="ECO:0000256" key="3">
    <source>
        <dbReference type="ARBA" id="ARBA00022729"/>
    </source>
</evidence>
<gene>
    <name evidence="8" type="ORF">KIN_33210</name>
</gene>
<dbReference type="OrthoDB" id="8478320at2"/>
<evidence type="ECO:0000256" key="4">
    <source>
        <dbReference type="ARBA" id="ARBA00023002"/>
    </source>
</evidence>
<comment type="caution">
    <text evidence="8">The sequence shown here is derived from an EMBL/GenBank/DDBJ whole genome shotgun (WGS) entry which is preliminary data.</text>
</comment>
<evidence type="ECO:0000313" key="8">
    <source>
        <dbReference type="EMBL" id="GFE66247.1"/>
    </source>
</evidence>
<keyword evidence="9" id="KW-1185">Reference proteome</keyword>
<evidence type="ECO:0000259" key="7">
    <source>
        <dbReference type="PROSITE" id="PS51352"/>
    </source>
</evidence>
<reference evidence="8 9" key="1">
    <citation type="submission" date="2019-12" db="EMBL/GenBank/DDBJ databases">
        <title>Litoreibacter badius sp. nov., a novel bacteriochlorophyll a-containing bacterium in the genus Litoreibacter.</title>
        <authorList>
            <person name="Kanamuro M."/>
            <person name="Takabe Y."/>
            <person name="Mori K."/>
            <person name="Takaichi S."/>
            <person name="Hanada S."/>
        </authorList>
    </citation>
    <scope>NUCLEOTIDE SEQUENCE [LARGE SCALE GENOMIC DNA]</scope>
    <source>
        <strain evidence="8 9">K6</strain>
    </source>
</reference>
<dbReference type="PANTHER" id="PTHR13887:SF14">
    <property type="entry name" value="DISULFIDE BOND FORMATION PROTEIN D"/>
    <property type="match status" value="1"/>
</dbReference>
<evidence type="ECO:0000256" key="2">
    <source>
        <dbReference type="ARBA" id="ARBA00005791"/>
    </source>
</evidence>
<dbReference type="RefSeq" id="WP_159809117.1">
    <property type="nucleotide sequence ID" value="NZ_BLJE01000004.1"/>
</dbReference>
<evidence type="ECO:0000313" key="9">
    <source>
        <dbReference type="Proteomes" id="UP000436822"/>
    </source>
</evidence>
<sequence>MNKTLVIGAAVAVAIGVGAMFFSGSGAQQSPVSPAQAQTAGDVDISGVQDMTIGAEDAPITIVEYASFTCPHCRTFHENAFKQLKADYIDTGKAKFVFREVYFDRYGLWAGMVARCDGGSRYFGIVDMIFETQQQWTQGENVDIANNLKKMGLLAGMDGETIDACLQDAEKAKALTAFYQQNAQADGIRATPSFVINGTTHSNMSYADMKEILDAEL</sequence>
<dbReference type="InterPro" id="IPR012336">
    <property type="entry name" value="Thioredoxin-like_fold"/>
</dbReference>
<dbReference type="PANTHER" id="PTHR13887">
    <property type="entry name" value="GLUTATHIONE S-TRANSFERASE KAPPA"/>
    <property type="match status" value="1"/>
</dbReference>
<protein>
    <submittedName>
        <fullName evidence="8">Thiol-disulfide oxidoreductase</fullName>
    </submittedName>
</protein>
<evidence type="ECO:0000256" key="1">
    <source>
        <dbReference type="ARBA" id="ARBA00003565"/>
    </source>
</evidence>
<dbReference type="Proteomes" id="UP000436822">
    <property type="component" value="Unassembled WGS sequence"/>
</dbReference>
<proteinExistence type="inferred from homology"/>
<name>A0A6N6JJX6_9RHOB</name>
<dbReference type="InterPro" id="IPR013766">
    <property type="entry name" value="Thioredoxin_domain"/>
</dbReference>
<evidence type="ECO:0000256" key="6">
    <source>
        <dbReference type="ARBA" id="ARBA00023284"/>
    </source>
</evidence>
<organism evidence="8 9">
    <name type="scientific">Litoreibacter roseus</name>
    <dbReference type="NCBI Taxonomy" id="2601869"/>
    <lineage>
        <taxon>Bacteria</taxon>
        <taxon>Pseudomonadati</taxon>
        <taxon>Pseudomonadota</taxon>
        <taxon>Alphaproteobacteria</taxon>
        <taxon>Rhodobacterales</taxon>
        <taxon>Roseobacteraceae</taxon>
        <taxon>Litoreibacter</taxon>
    </lineage>
</organism>
<evidence type="ECO:0000256" key="5">
    <source>
        <dbReference type="ARBA" id="ARBA00023157"/>
    </source>
</evidence>
<dbReference type="Gene3D" id="3.40.30.10">
    <property type="entry name" value="Glutaredoxin"/>
    <property type="match status" value="1"/>
</dbReference>
<keyword evidence="6" id="KW-0676">Redox-active center</keyword>
<keyword evidence="3" id="KW-0732">Signal</keyword>
<dbReference type="PROSITE" id="PS51352">
    <property type="entry name" value="THIOREDOXIN_2"/>
    <property type="match status" value="1"/>
</dbReference>
<accession>A0A6N6JJX6</accession>
<comment type="function">
    <text evidence="1">May be required for disulfide bond formation in some proteins.</text>
</comment>